<sequence>MNMQVDPRALMSLPADTTPSHDALALTAGGNLARIVLHGQVYSLRITRAGKLILTK</sequence>
<proteinExistence type="predicted"/>
<keyword evidence="2" id="KW-1185">Reference proteome</keyword>
<evidence type="ECO:0000313" key="2">
    <source>
        <dbReference type="Proteomes" id="UP000244224"/>
    </source>
</evidence>
<dbReference type="Gene3D" id="2.10.70.10">
    <property type="entry name" value="Complement Module, domain 1"/>
    <property type="match status" value="1"/>
</dbReference>
<dbReference type="InterPro" id="IPR019600">
    <property type="entry name" value="Hemin_uptake_protein_HemP"/>
</dbReference>
<dbReference type="Pfam" id="PF10636">
    <property type="entry name" value="hemP"/>
    <property type="match status" value="1"/>
</dbReference>
<organism evidence="1 2">
    <name type="scientific">Gemmobacter caeni</name>
    <dbReference type="NCBI Taxonomy" id="589035"/>
    <lineage>
        <taxon>Bacteria</taxon>
        <taxon>Pseudomonadati</taxon>
        <taxon>Pseudomonadota</taxon>
        <taxon>Alphaproteobacteria</taxon>
        <taxon>Rhodobacterales</taxon>
        <taxon>Paracoccaceae</taxon>
        <taxon>Gemmobacter</taxon>
    </lineage>
</organism>
<accession>A0A2T6ARW0</accession>
<reference evidence="1 2" key="1">
    <citation type="submission" date="2018-04" db="EMBL/GenBank/DDBJ databases">
        <title>Genomic Encyclopedia of Archaeal and Bacterial Type Strains, Phase II (KMG-II): from individual species to whole genera.</title>
        <authorList>
            <person name="Goeker M."/>
        </authorList>
    </citation>
    <scope>NUCLEOTIDE SEQUENCE [LARGE SCALE GENOMIC DNA]</scope>
    <source>
        <strain evidence="1 2">DSM 21823</strain>
    </source>
</reference>
<dbReference type="AlphaFoldDB" id="A0A2T6ARW0"/>
<protein>
    <submittedName>
        <fullName evidence="1">Hemin uptake protein HemP</fullName>
    </submittedName>
</protein>
<gene>
    <name evidence="1" type="ORF">C8N34_11635</name>
</gene>
<dbReference type="EMBL" id="QBKP01000016">
    <property type="protein sequence ID" value="PTX46558.1"/>
    <property type="molecule type" value="Genomic_DNA"/>
</dbReference>
<evidence type="ECO:0000313" key="1">
    <source>
        <dbReference type="EMBL" id="PTX46558.1"/>
    </source>
</evidence>
<comment type="caution">
    <text evidence="1">The sequence shown here is derived from an EMBL/GenBank/DDBJ whole genome shotgun (WGS) entry which is preliminary data.</text>
</comment>
<name>A0A2T6ARW0_9RHOB</name>
<dbReference type="RefSeq" id="WP_082401175.1">
    <property type="nucleotide sequence ID" value="NZ_QBKP01000016.1"/>
</dbReference>
<dbReference type="Proteomes" id="UP000244224">
    <property type="component" value="Unassembled WGS sequence"/>
</dbReference>